<evidence type="ECO:0000313" key="2">
    <source>
        <dbReference type="EMBL" id="SFT63069.1"/>
    </source>
</evidence>
<dbReference type="Gene3D" id="3.40.50.1010">
    <property type="entry name" value="5'-nuclease"/>
    <property type="match status" value="1"/>
</dbReference>
<gene>
    <name evidence="2" type="ORF">SAMN05192563_1002408</name>
</gene>
<organism evidence="2 3">
    <name type="scientific">Paraburkholderia aspalathi</name>
    <dbReference type="NCBI Taxonomy" id="1324617"/>
    <lineage>
        <taxon>Bacteria</taxon>
        <taxon>Pseudomonadati</taxon>
        <taxon>Pseudomonadota</taxon>
        <taxon>Betaproteobacteria</taxon>
        <taxon>Burkholderiales</taxon>
        <taxon>Burkholderiaceae</taxon>
        <taxon>Paraburkholderia</taxon>
    </lineage>
</organism>
<name>A0A1I6ZK73_9BURK</name>
<proteinExistence type="predicted"/>
<dbReference type="EMBL" id="FPBH01000002">
    <property type="protein sequence ID" value="SFT63069.1"/>
    <property type="molecule type" value="Genomic_DNA"/>
</dbReference>
<evidence type="ECO:0000259" key="1">
    <source>
        <dbReference type="Pfam" id="PF01936"/>
    </source>
</evidence>
<dbReference type="Pfam" id="PF01936">
    <property type="entry name" value="NYN"/>
    <property type="match status" value="1"/>
</dbReference>
<sequence length="165" mass="18087">MNTVWIVDGTYLAAALNDGASIEMIANMERKLVAAQGAPMKHSLYFDLSRDVDQDLAGPLFSGLRSNRLRTPFDVRLVPLSATANEAACCDARRLLAVETAVEAVRFAAESDCDRLVLTAADAALEPAISAVRLRYSKELWLYIAHSERAAVLESFADRVIWLDS</sequence>
<dbReference type="AlphaFoldDB" id="A0A1I6ZK73"/>
<evidence type="ECO:0000313" key="3">
    <source>
        <dbReference type="Proteomes" id="UP000198844"/>
    </source>
</evidence>
<dbReference type="Proteomes" id="UP000198844">
    <property type="component" value="Unassembled WGS sequence"/>
</dbReference>
<reference evidence="2 3" key="1">
    <citation type="submission" date="2016-10" db="EMBL/GenBank/DDBJ databases">
        <authorList>
            <person name="de Groot N.N."/>
        </authorList>
    </citation>
    <scope>NUCLEOTIDE SEQUENCE [LARGE SCALE GENOMIC DNA]</scope>
    <source>
        <strain evidence="2 3">LMG 27731</strain>
    </source>
</reference>
<accession>A0A1I6ZK73</accession>
<dbReference type="InterPro" id="IPR021139">
    <property type="entry name" value="NYN"/>
</dbReference>
<feature type="domain" description="NYN" evidence="1">
    <location>
        <begin position="61"/>
        <end position="163"/>
    </location>
</feature>
<dbReference type="GO" id="GO:0004540">
    <property type="term" value="F:RNA nuclease activity"/>
    <property type="evidence" value="ECO:0007669"/>
    <property type="project" value="InterPro"/>
</dbReference>
<protein>
    <submittedName>
        <fullName evidence="2">NYN domain-containing protein</fullName>
    </submittedName>
</protein>